<dbReference type="Proteomes" id="UP000236735">
    <property type="component" value="Unassembled WGS sequence"/>
</dbReference>
<dbReference type="AlphaFoldDB" id="A0A1H5X0Z2"/>
<gene>
    <name evidence="2" type="ORF">SAMN05216354_2593</name>
</gene>
<protein>
    <recommendedName>
        <fullName evidence="4">DUF4831 domain-containing protein</fullName>
    </recommendedName>
</protein>
<dbReference type="InterPro" id="IPR032265">
    <property type="entry name" value="DUF4831"/>
</dbReference>
<dbReference type="Pfam" id="PF16115">
    <property type="entry name" value="DUF4831"/>
    <property type="match status" value="1"/>
</dbReference>
<keyword evidence="1" id="KW-0732">Signal</keyword>
<reference evidence="2 3" key="1">
    <citation type="submission" date="2016-10" db="EMBL/GenBank/DDBJ databases">
        <authorList>
            <person name="de Groot N.N."/>
        </authorList>
    </citation>
    <scope>NUCLEOTIDE SEQUENCE [LARGE SCALE GENOMIC DNA]</scope>
    <source>
        <strain evidence="2 3">AR32</strain>
    </source>
</reference>
<name>A0A1H5X0Z2_XYLRU</name>
<evidence type="ECO:0000313" key="3">
    <source>
        <dbReference type="Proteomes" id="UP000236735"/>
    </source>
</evidence>
<feature type="signal peptide" evidence="1">
    <location>
        <begin position="1"/>
        <end position="19"/>
    </location>
</feature>
<accession>A0A1H5X0Z2</accession>
<feature type="chain" id="PRO_5009288952" description="DUF4831 domain-containing protein" evidence="1">
    <location>
        <begin position="20"/>
        <end position="359"/>
    </location>
</feature>
<evidence type="ECO:0008006" key="4">
    <source>
        <dbReference type="Google" id="ProtNLM"/>
    </source>
</evidence>
<evidence type="ECO:0000256" key="1">
    <source>
        <dbReference type="SAM" id="SignalP"/>
    </source>
</evidence>
<sequence length="359" mass="39984">MRRFLSTLFVISCSLHVFSQTLVASYHPGVTSEGAIYYLPKTALRITVQVERSSFTPGEFCKYAERYLRMKDVITEPAINYSIITIQQEPVAVADTSKCYAIKFDARTSACNVRLSADGILLGINTDEKIAAPWSSAVNQKKNGRKELINPRSYLSEEILAAGSTAKMAELIAQEIYEIRESRNLLTRGQADYMPKDGEQLRLMLNKLEEQNLALTSLFTGVTVSDTTEYTFTITPNKDIENQILFRLSDKLGIVDADDLAGVPYYINIENLKTVPPVEVIDPKKKQKQANGVYVNIPGKLRSTISNVQGMMVSNEFPAGQFGNVELLSGALFNKRYTTHLQLHPISGAVEKLQADQPK</sequence>
<dbReference type="RefSeq" id="WP_103916147.1">
    <property type="nucleotide sequence ID" value="NZ_FNUV01000007.1"/>
</dbReference>
<evidence type="ECO:0000313" key="2">
    <source>
        <dbReference type="EMBL" id="SEG04916.1"/>
    </source>
</evidence>
<proteinExistence type="predicted"/>
<organism evidence="2 3">
    <name type="scientific">Xylanibacter ruminicola</name>
    <name type="common">Prevotella ruminicola</name>
    <dbReference type="NCBI Taxonomy" id="839"/>
    <lineage>
        <taxon>Bacteria</taxon>
        <taxon>Pseudomonadati</taxon>
        <taxon>Bacteroidota</taxon>
        <taxon>Bacteroidia</taxon>
        <taxon>Bacteroidales</taxon>
        <taxon>Prevotellaceae</taxon>
        <taxon>Xylanibacter</taxon>
    </lineage>
</organism>
<dbReference type="EMBL" id="FNUV01000007">
    <property type="protein sequence ID" value="SEG04916.1"/>
    <property type="molecule type" value="Genomic_DNA"/>
</dbReference>